<keyword evidence="1" id="KW-1133">Transmembrane helix</keyword>
<feature type="transmembrane region" description="Helical" evidence="1">
    <location>
        <begin position="12"/>
        <end position="31"/>
    </location>
</feature>
<reference evidence="2 3" key="1">
    <citation type="submission" date="2024-01" db="EMBL/GenBank/DDBJ databases">
        <title>Genome assemblies of Stephania.</title>
        <authorList>
            <person name="Yang L."/>
        </authorList>
    </citation>
    <scope>NUCLEOTIDE SEQUENCE [LARGE SCALE GENOMIC DNA]</scope>
    <source>
        <strain evidence="2">QJT</strain>
        <tissue evidence="2">Leaf</tissue>
    </source>
</reference>
<evidence type="ECO:0000313" key="2">
    <source>
        <dbReference type="EMBL" id="KAK9137736.1"/>
    </source>
</evidence>
<dbReference type="PANTHER" id="PTHR35307:SF8">
    <property type="entry name" value="GUSTATORY RECEPTOR"/>
    <property type="match status" value="1"/>
</dbReference>
<keyword evidence="1" id="KW-0812">Transmembrane</keyword>
<gene>
    <name evidence="2" type="ORF">Sjap_008330</name>
</gene>
<keyword evidence="1" id="KW-0472">Membrane</keyword>
<feature type="transmembrane region" description="Helical" evidence="1">
    <location>
        <begin position="249"/>
        <end position="268"/>
    </location>
</feature>
<feature type="transmembrane region" description="Helical" evidence="1">
    <location>
        <begin position="43"/>
        <end position="65"/>
    </location>
</feature>
<dbReference type="AlphaFoldDB" id="A0AAP0JPA5"/>
<dbReference type="EMBL" id="JBBNAE010000003">
    <property type="protein sequence ID" value="KAK9137736.1"/>
    <property type="molecule type" value="Genomic_DNA"/>
</dbReference>
<accession>A0AAP0JPA5</accession>
<comment type="caution">
    <text evidence="2">The sequence shown here is derived from an EMBL/GenBank/DDBJ whole genome shotgun (WGS) entry which is preliminary data.</text>
</comment>
<evidence type="ECO:0000313" key="3">
    <source>
        <dbReference type="Proteomes" id="UP001417504"/>
    </source>
</evidence>
<evidence type="ECO:0000256" key="1">
    <source>
        <dbReference type="SAM" id="Phobius"/>
    </source>
</evidence>
<feature type="transmembrane region" description="Helical" evidence="1">
    <location>
        <begin position="178"/>
        <end position="200"/>
    </location>
</feature>
<dbReference type="PANTHER" id="PTHR35307">
    <property type="entry name" value="PROTEIN, PUTATIVE-RELATED"/>
    <property type="match status" value="1"/>
</dbReference>
<feature type="transmembrane region" description="Helical" evidence="1">
    <location>
        <begin position="71"/>
        <end position="89"/>
    </location>
</feature>
<sequence>MPRVSDQLSKLTGTTLMCLCMGFFMPSLGTYRESESFSNMAALSIFMITIVVNICIQMHTGVIILFRTEHIIILCCIMILLMALWYIALEIHNHNEVSHDAIKENFVKGQKSLLHRLKLNYLCSYNSNPQFTLCRWPLNSLVSVVCFLSFCVQSKVAFQTLGSKLLYSCEGPISSYKWSMRTVVISQIMTIVIGTLAISFQRFSLAGHQLHDFGILKDGIEDAETLIVGNPVLNSSSLLKSLLLIWRPVFQLLVISISFLVSFLFLFLDCFLERSIENNEDEEAIEEFNGLIQEADVVVDKWTLREGLNDMGRWIEKAKAPNQLIKLLWKMPPSHEDESPIHQLNAHYDLVRPGYQISSLSVVLLVRIINNVAIPSSLSRSLSRALDEVFEVINFVGRKMSSPSFEKRKKCVLAEALRESDAYNWIHPRILKNFGDEDAFQNQSQLYQTIGIIKGLKEVMRADYVRDEVAMMTDFIQCQAYGSIEELHGYIEQLFVDMVNEFLTQLPTAIFKDIAESNAEEIEHRVKSALRVVCRMEQMEPLIQWSFPVGTTTTHLISDELPDV</sequence>
<protein>
    <submittedName>
        <fullName evidence="2">Uncharacterized protein</fullName>
    </submittedName>
</protein>
<proteinExistence type="predicted"/>
<dbReference type="Proteomes" id="UP001417504">
    <property type="component" value="Unassembled WGS sequence"/>
</dbReference>
<organism evidence="2 3">
    <name type="scientific">Stephania japonica</name>
    <dbReference type="NCBI Taxonomy" id="461633"/>
    <lineage>
        <taxon>Eukaryota</taxon>
        <taxon>Viridiplantae</taxon>
        <taxon>Streptophyta</taxon>
        <taxon>Embryophyta</taxon>
        <taxon>Tracheophyta</taxon>
        <taxon>Spermatophyta</taxon>
        <taxon>Magnoliopsida</taxon>
        <taxon>Ranunculales</taxon>
        <taxon>Menispermaceae</taxon>
        <taxon>Menispermoideae</taxon>
        <taxon>Cissampelideae</taxon>
        <taxon>Stephania</taxon>
    </lineage>
</organism>
<name>A0AAP0JPA5_9MAGN</name>
<keyword evidence="3" id="KW-1185">Reference proteome</keyword>